<evidence type="ECO:0008006" key="3">
    <source>
        <dbReference type="Google" id="ProtNLM"/>
    </source>
</evidence>
<name>A0A227KU00_9BURK</name>
<accession>A0A227KU00</accession>
<dbReference type="Pfam" id="PF05973">
    <property type="entry name" value="Gp49"/>
    <property type="match status" value="1"/>
</dbReference>
<organism evidence="1 2">
    <name type="scientific">Turicimonas muris</name>
    <dbReference type="NCBI Taxonomy" id="1796652"/>
    <lineage>
        <taxon>Bacteria</taxon>
        <taxon>Pseudomonadati</taxon>
        <taxon>Pseudomonadota</taxon>
        <taxon>Betaproteobacteria</taxon>
        <taxon>Burkholderiales</taxon>
        <taxon>Sutterellaceae</taxon>
        <taxon>Turicimonas</taxon>
    </lineage>
</organism>
<evidence type="ECO:0000313" key="2">
    <source>
        <dbReference type="Proteomes" id="UP000214610"/>
    </source>
</evidence>
<sequence>MQRIVVLHSFIKKSQKTSDKELKIAGNRLKEVKNG</sequence>
<gene>
    <name evidence="1" type="ORF">ADH67_00250</name>
</gene>
<keyword evidence="2" id="KW-1185">Reference proteome</keyword>
<dbReference type="EMBL" id="NHMP01000001">
    <property type="protein sequence ID" value="OXE51337.1"/>
    <property type="molecule type" value="Genomic_DNA"/>
</dbReference>
<dbReference type="AlphaFoldDB" id="A0A227KU00"/>
<reference evidence="2" key="1">
    <citation type="submission" date="2017-05" db="EMBL/GenBank/DDBJ databases">
        <title>Improved OligoMM genomes.</title>
        <authorList>
            <person name="Garzetti D."/>
        </authorList>
    </citation>
    <scope>NUCLEOTIDE SEQUENCE [LARGE SCALE GENOMIC DNA]</scope>
    <source>
        <strain evidence="2">YL45</strain>
    </source>
</reference>
<comment type="caution">
    <text evidence="1">The sequence shown here is derived from an EMBL/GenBank/DDBJ whole genome shotgun (WGS) entry which is preliminary data.</text>
</comment>
<dbReference type="Proteomes" id="UP000214610">
    <property type="component" value="Unassembled WGS sequence"/>
</dbReference>
<protein>
    <recommendedName>
        <fullName evidence="3">Addiction module toxin RelE</fullName>
    </recommendedName>
</protein>
<dbReference type="RefSeq" id="WP_084081585.1">
    <property type="nucleotide sequence ID" value="NZ_CAJTBZ010000001.1"/>
</dbReference>
<dbReference type="InterPro" id="IPR009241">
    <property type="entry name" value="HigB-like"/>
</dbReference>
<proteinExistence type="predicted"/>
<evidence type="ECO:0000313" key="1">
    <source>
        <dbReference type="EMBL" id="OXE51337.1"/>
    </source>
</evidence>